<keyword evidence="3" id="KW-1185">Reference proteome</keyword>
<gene>
    <name evidence="2" type="ORF">UC3_02937</name>
</gene>
<comment type="caution">
    <text evidence="2">The sequence shown here is derived from an EMBL/GenBank/DDBJ whole genome shotgun (WGS) entry which is preliminary data.</text>
</comment>
<protein>
    <recommendedName>
        <fullName evidence="4">Lipoprotein</fullName>
    </recommendedName>
</protein>
<feature type="chain" id="PRO_5039154024" description="Lipoprotein" evidence="1">
    <location>
        <begin position="24"/>
        <end position="291"/>
    </location>
</feature>
<dbReference type="SUPFAM" id="SSF53474">
    <property type="entry name" value="alpha/beta-Hydrolases"/>
    <property type="match status" value="1"/>
</dbReference>
<dbReference type="InterPro" id="IPR010315">
    <property type="entry name" value="DUF915_hydro-like"/>
</dbReference>
<reference evidence="2 3" key="1">
    <citation type="submission" date="2013-02" db="EMBL/GenBank/DDBJ databases">
        <title>The Genome Sequence of Enterococcus phoeniculicola BAA-412.</title>
        <authorList>
            <consortium name="The Broad Institute Genome Sequencing Platform"/>
            <consortium name="The Broad Institute Genome Sequencing Center for Infectious Disease"/>
            <person name="Earl A.M."/>
            <person name="Gilmore M.S."/>
            <person name="Lebreton F."/>
            <person name="Walker B."/>
            <person name="Young S.K."/>
            <person name="Zeng Q."/>
            <person name="Gargeya S."/>
            <person name="Fitzgerald M."/>
            <person name="Haas B."/>
            <person name="Abouelleil A."/>
            <person name="Alvarado L."/>
            <person name="Arachchi H.M."/>
            <person name="Berlin A.M."/>
            <person name="Chapman S.B."/>
            <person name="Dewar J."/>
            <person name="Goldberg J."/>
            <person name="Griggs A."/>
            <person name="Gujja S."/>
            <person name="Hansen M."/>
            <person name="Howarth C."/>
            <person name="Imamovic A."/>
            <person name="Larimer J."/>
            <person name="McCowan C."/>
            <person name="Murphy C."/>
            <person name="Neiman D."/>
            <person name="Pearson M."/>
            <person name="Priest M."/>
            <person name="Roberts A."/>
            <person name="Saif S."/>
            <person name="Shea T."/>
            <person name="Sisk P."/>
            <person name="Sykes S."/>
            <person name="Wortman J."/>
            <person name="Nusbaum C."/>
            <person name="Birren B."/>
        </authorList>
    </citation>
    <scope>NUCLEOTIDE SEQUENCE [LARGE SCALE GENOMIC DNA]</scope>
    <source>
        <strain evidence="2 3">ATCC BAA-412</strain>
    </source>
</reference>
<organism evidence="2 3">
    <name type="scientific">Enterococcus phoeniculicola ATCC BAA-412</name>
    <dbReference type="NCBI Taxonomy" id="1158610"/>
    <lineage>
        <taxon>Bacteria</taxon>
        <taxon>Bacillati</taxon>
        <taxon>Bacillota</taxon>
        <taxon>Bacilli</taxon>
        <taxon>Lactobacillales</taxon>
        <taxon>Enterococcaceae</taxon>
        <taxon>Enterococcus</taxon>
    </lineage>
</organism>
<keyword evidence="1" id="KW-0732">Signal</keyword>
<dbReference type="eggNOG" id="COG4814">
    <property type="taxonomic scope" value="Bacteria"/>
</dbReference>
<proteinExistence type="predicted"/>
<dbReference type="Proteomes" id="UP000013785">
    <property type="component" value="Unassembled WGS sequence"/>
</dbReference>
<evidence type="ECO:0008006" key="4">
    <source>
        <dbReference type="Google" id="ProtNLM"/>
    </source>
</evidence>
<dbReference type="OrthoDB" id="503948at2"/>
<dbReference type="Gene3D" id="3.40.50.1820">
    <property type="entry name" value="alpha/beta hydrolase"/>
    <property type="match status" value="1"/>
</dbReference>
<evidence type="ECO:0000256" key="1">
    <source>
        <dbReference type="SAM" id="SignalP"/>
    </source>
</evidence>
<dbReference type="PATRIC" id="fig|1158610.3.peg.2919"/>
<dbReference type="STRING" id="154621.RV11_GL002907"/>
<dbReference type="HOGENOM" id="CLU_077377_0_0_9"/>
<evidence type="ECO:0000313" key="3">
    <source>
        <dbReference type="Proteomes" id="UP000013785"/>
    </source>
</evidence>
<dbReference type="AlphaFoldDB" id="R3TM73"/>
<dbReference type="Pfam" id="PF06028">
    <property type="entry name" value="DUF915"/>
    <property type="match status" value="1"/>
</dbReference>
<name>R3TM73_9ENTE</name>
<accession>R3TM73</accession>
<dbReference type="InterPro" id="IPR029058">
    <property type="entry name" value="AB_hydrolase_fold"/>
</dbReference>
<dbReference type="PROSITE" id="PS51257">
    <property type="entry name" value="PROKAR_LIPOPROTEIN"/>
    <property type="match status" value="1"/>
</dbReference>
<sequence>MKKRLAVILVLSIFLLTSCTSTDKQLNTGTNETATTTTTNQNPVEKTAVPTLFIHGYSGNEHSFGGMIQRLEVKGEAKKELILTVSNDGQISAEGSLSGEKDNPMVQVLFEDNKNNEWNQAEWIRSALVYLKEQFQVEKINLVGHSMGGVSSLRFLGAYGQDASLPAVEKFVAIGAPFNEFDETPNMESVTNELKNGPINKSGRYQEYQQTVANIPASVDVFLIGGQLSETDLSDGTVPLASALAVNALLSQNGNRVQTEIIEGQEAQHSQLHENLDVDKLVGEFLWETQK</sequence>
<dbReference type="EMBL" id="AJAT01000017">
    <property type="protein sequence ID" value="EOL42584.1"/>
    <property type="molecule type" value="Genomic_DNA"/>
</dbReference>
<evidence type="ECO:0000313" key="2">
    <source>
        <dbReference type="EMBL" id="EOL42584.1"/>
    </source>
</evidence>
<dbReference type="RefSeq" id="WP_010769571.1">
    <property type="nucleotide sequence ID" value="NZ_ASWE01000001.1"/>
</dbReference>
<feature type="signal peptide" evidence="1">
    <location>
        <begin position="1"/>
        <end position="23"/>
    </location>
</feature>